<dbReference type="EMBL" id="LXTC01000004">
    <property type="protein sequence ID" value="OBA20313.1"/>
    <property type="molecule type" value="Genomic_DNA"/>
</dbReference>
<dbReference type="GeneID" id="30029006"/>
<reference evidence="1 2" key="1">
    <citation type="submission" date="2016-05" db="EMBL/GenBank/DDBJ databases">
        <title>Comparative genomics of biotechnologically important yeasts.</title>
        <authorList>
            <consortium name="DOE Joint Genome Institute"/>
            <person name="Riley R."/>
            <person name="Haridas S."/>
            <person name="Wolfe K.H."/>
            <person name="Lopes M.R."/>
            <person name="Hittinger C.T."/>
            <person name="Goker M."/>
            <person name="Salamov A."/>
            <person name="Wisecaver J."/>
            <person name="Long T.M."/>
            <person name="Aerts A.L."/>
            <person name="Barry K."/>
            <person name="Choi C."/>
            <person name="Clum A."/>
            <person name="Coughlan A.Y."/>
            <person name="Deshpande S."/>
            <person name="Douglass A.P."/>
            <person name="Hanson S.J."/>
            <person name="Klenk H.-P."/>
            <person name="LaButti K."/>
            <person name="Lapidus A."/>
            <person name="Lindquist E."/>
            <person name="Lipzen A."/>
            <person name="Meier-kolthoff J.P."/>
            <person name="Ohm R.A."/>
            <person name="Otillar R.P."/>
            <person name="Pangilinan J."/>
            <person name="Peng Y."/>
            <person name="Rokas A."/>
            <person name="Rosa C.A."/>
            <person name="Scheuner C."/>
            <person name="Sibirny A.A."/>
            <person name="Slot J.C."/>
            <person name="Stielow J.B."/>
            <person name="Sun H."/>
            <person name="Kurtzman C.P."/>
            <person name="Blackwell M."/>
            <person name="Grigoriev I.V."/>
            <person name="Jeffries T.W."/>
        </authorList>
    </citation>
    <scope>NUCLEOTIDE SEQUENCE [LARGE SCALE GENOMIC DNA]</scope>
    <source>
        <strain evidence="1 2">NRRL YB-4993</strain>
    </source>
</reference>
<keyword evidence="2" id="KW-1185">Reference proteome</keyword>
<dbReference type="RefSeq" id="XP_018710835.1">
    <property type="nucleotide sequence ID" value="XM_018856030.1"/>
</dbReference>
<evidence type="ECO:0000313" key="2">
    <source>
        <dbReference type="Proteomes" id="UP000092555"/>
    </source>
</evidence>
<gene>
    <name evidence="1" type="ORF">METBIDRAFT_32331</name>
</gene>
<evidence type="ECO:0000313" key="1">
    <source>
        <dbReference type="EMBL" id="OBA20313.1"/>
    </source>
</evidence>
<accession>A0A1A0H8V2</accession>
<name>A0A1A0H8V2_9ASCO</name>
<dbReference type="Proteomes" id="UP000092555">
    <property type="component" value="Unassembled WGS sequence"/>
</dbReference>
<dbReference type="AlphaFoldDB" id="A0A1A0H8V2"/>
<comment type="caution">
    <text evidence="1">The sequence shown here is derived from an EMBL/GenBank/DDBJ whole genome shotgun (WGS) entry which is preliminary data.</text>
</comment>
<protein>
    <submittedName>
        <fullName evidence="1">Uncharacterized protein</fullName>
    </submittedName>
</protein>
<proteinExistence type="predicted"/>
<sequence length="72" mass="7985">MLFTSARGAANIIPCYSHKTDPLNFQKSIIVGISKPISIYRPSHFTQTTILDPGYQKHQGYATSSFRLIGAK</sequence>
<organism evidence="1 2">
    <name type="scientific">Metschnikowia bicuspidata var. bicuspidata NRRL YB-4993</name>
    <dbReference type="NCBI Taxonomy" id="869754"/>
    <lineage>
        <taxon>Eukaryota</taxon>
        <taxon>Fungi</taxon>
        <taxon>Dikarya</taxon>
        <taxon>Ascomycota</taxon>
        <taxon>Saccharomycotina</taxon>
        <taxon>Pichiomycetes</taxon>
        <taxon>Metschnikowiaceae</taxon>
        <taxon>Metschnikowia</taxon>
    </lineage>
</organism>